<keyword evidence="3" id="KW-1185">Reference proteome</keyword>
<dbReference type="EMBL" id="BPLR01015400">
    <property type="protein sequence ID" value="GIY75864.1"/>
    <property type="molecule type" value="Genomic_DNA"/>
</dbReference>
<comment type="caution">
    <text evidence="2">The sequence shown here is derived from an EMBL/GenBank/DDBJ whole genome shotgun (WGS) entry which is preliminary data.</text>
</comment>
<keyword evidence="1" id="KW-1133">Transmembrane helix</keyword>
<protein>
    <submittedName>
        <fullName evidence="2">Uncharacterized protein</fullName>
    </submittedName>
</protein>
<evidence type="ECO:0000313" key="3">
    <source>
        <dbReference type="Proteomes" id="UP001054945"/>
    </source>
</evidence>
<keyword evidence="1" id="KW-0812">Transmembrane</keyword>
<accession>A0AAV4W0Y8</accession>
<reference evidence="2 3" key="1">
    <citation type="submission" date="2021-06" db="EMBL/GenBank/DDBJ databases">
        <title>Caerostris extrusa draft genome.</title>
        <authorList>
            <person name="Kono N."/>
            <person name="Arakawa K."/>
        </authorList>
    </citation>
    <scope>NUCLEOTIDE SEQUENCE [LARGE SCALE GENOMIC DNA]</scope>
</reference>
<name>A0AAV4W0Y8_CAEEX</name>
<proteinExistence type="predicted"/>
<evidence type="ECO:0000313" key="2">
    <source>
        <dbReference type="EMBL" id="GIY75864.1"/>
    </source>
</evidence>
<dbReference type="AlphaFoldDB" id="A0AAV4W0Y8"/>
<dbReference type="Proteomes" id="UP001054945">
    <property type="component" value="Unassembled WGS sequence"/>
</dbReference>
<keyword evidence="1" id="KW-0472">Membrane</keyword>
<organism evidence="2 3">
    <name type="scientific">Caerostris extrusa</name>
    <name type="common">Bark spider</name>
    <name type="synonym">Caerostris bankana</name>
    <dbReference type="NCBI Taxonomy" id="172846"/>
    <lineage>
        <taxon>Eukaryota</taxon>
        <taxon>Metazoa</taxon>
        <taxon>Ecdysozoa</taxon>
        <taxon>Arthropoda</taxon>
        <taxon>Chelicerata</taxon>
        <taxon>Arachnida</taxon>
        <taxon>Araneae</taxon>
        <taxon>Araneomorphae</taxon>
        <taxon>Entelegynae</taxon>
        <taxon>Araneoidea</taxon>
        <taxon>Araneidae</taxon>
        <taxon>Caerostris</taxon>
    </lineage>
</organism>
<feature type="transmembrane region" description="Helical" evidence="1">
    <location>
        <begin position="24"/>
        <end position="43"/>
    </location>
</feature>
<sequence length="81" mass="8996">MLGRHTDAVVMVTGGMLLDRMEKGIYRIIGVVIAVTLTLNLALANAHEMGMAPTCATWHVQFLGFGMSQDRNYFLKKRILS</sequence>
<evidence type="ECO:0000256" key="1">
    <source>
        <dbReference type="SAM" id="Phobius"/>
    </source>
</evidence>
<gene>
    <name evidence="2" type="ORF">CEXT_183011</name>
</gene>